<dbReference type="PANTHER" id="PTHR11487:SF0">
    <property type="entry name" value="S-ACYL FATTY ACID SYNTHASE THIOESTERASE, MEDIUM CHAIN"/>
    <property type="match status" value="1"/>
</dbReference>
<evidence type="ECO:0000259" key="3">
    <source>
        <dbReference type="SMART" id="SM00824"/>
    </source>
</evidence>
<dbReference type="PANTHER" id="PTHR11487">
    <property type="entry name" value="THIOESTERASE"/>
    <property type="match status" value="1"/>
</dbReference>
<evidence type="ECO:0000313" key="5">
    <source>
        <dbReference type="Proteomes" id="UP000250434"/>
    </source>
</evidence>
<dbReference type="Gene3D" id="3.40.50.1820">
    <property type="entry name" value="alpha/beta hydrolase"/>
    <property type="match status" value="1"/>
</dbReference>
<dbReference type="KEGG" id="aab:A4R43_02305"/>
<dbReference type="InterPro" id="IPR020802">
    <property type="entry name" value="TesA-like"/>
</dbReference>
<evidence type="ECO:0000313" key="4">
    <source>
        <dbReference type="EMBL" id="AXB41499.1"/>
    </source>
</evidence>
<reference evidence="4 5" key="1">
    <citation type="submission" date="2016-04" db="EMBL/GenBank/DDBJ databases">
        <title>Complete genome sequence and analysis of deep-sea sediment isolate, Amycolatopsis sp. WP1.</title>
        <authorList>
            <person name="Wang H."/>
            <person name="Chen S."/>
            <person name="Wu Q."/>
        </authorList>
    </citation>
    <scope>NUCLEOTIDE SEQUENCE [LARGE SCALE GENOMIC DNA]</scope>
    <source>
        <strain evidence="4 5">WP1</strain>
    </source>
</reference>
<evidence type="ECO:0000256" key="1">
    <source>
        <dbReference type="ARBA" id="ARBA00007169"/>
    </source>
</evidence>
<organism evidence="4 5">
    <name type="scientific">Amycolatopsis albispora</name>
    <dbReference type="NCBI Taxonomy" id="1804986"/>
    <lineage>
        <taxon>Bacteria</taxon>
        <taxon>Bacillati</taxon>
        <taxon>Actinomycetota</taxon>
        <taxon>Actinomycetes</taxon>
        <taxon>Pseudonocardiales</taxon>
        <taxon>Pseudonocardiaceae</taxon>
        <taxon>Amycolatopsis</taxon>
    </lineage>
</organism>
<gene>
    <name evidence="4" type="ORF">A4R43_02305</name>
</gene>
<dbReference type="SUPFAM" id="SSF53474">
    <property type="entry name" value="alpha/beta-Hydrolases"/>
    <property type="match status" value="1"/>
</dbReference>
<sequence length="263" mass="28509">MTAPSTESSFDASARWLRRPRPCHDPATRLVCLPHAGGTASEYASWAARLPARIELIAVQYPGRQDRLAEPCARSVQEIADALVAALAAYADRPLYLFGHSMGGLVAYEVAARLEAGAGPGPAGLFVSGTLAPHRFLPPREVLDNAIIEAETRAAGWTDPMVFEHPELRELVLPALLADVRAVLSYRRRDPARLRCPIVAYAGSDGPADVPAQLASWGELTSGPAAWRRFDGDHFYLQPREAELVADILTRMSNWGNVSVGHL</sequence>
<comment type="similarity">
    <text evidence="1">Belongs to the thioesterase family.</text>
</comment>
<dbReference type="EMBL" id="CP015163">
    <property type="protein sequence ID" value="AXB41499.1"/>
    <property type="molecule type" value="Genomic_DNA"/>
</dbReference>
<evidence type="ECO:0000256" key="2">
    <source>
        <dbReference type="ARBA" id="ARBA00022801"/>
    </source>
</evidence>
<name>A0A344L0C5_9PSEU</name>
<dbReference type="GO" id="GO:0008610">
    <property type="term" value="P:lipid biosynthetic process"/>
    <property type="evidence" value="ECO:0007669"/>
    <property type="project" value="TreeGrafter"/>
</dbReference>
<protein>
    <recommendedName>
        <fullName evidence="3">Thioesterase TesA-like domain-containing protein</fullName>
    </recommendedName>
</protein>
<dbReference type="InterPro" id="IPR029058">
    <property type="entry name" value="AB_hydrolase_fold"/>
</dbReference>
<dbReference type="GO" id="GO:0016787">
    <property type="term" value="F:hydrolase activity"/>
    <property type="evidence" value="ECO:0007669"/>
    <property type="project" value="UniProtKB-KW"/>
</dbReference>
<proteinExistence type="inferred from homology"/>
<dbReference type="AlphaFoldDB" id="A0A344L0C5"/>
<feature type="domain" description="Thioesterase TesA-like" evidence="3">
    <location>
        <begin position="31"/>
        <end position="249"/>
    </location>
</feature>
<keyword evidence="5" id="KW-1185">Reference proteome</keyword>
<keyword evidence="2" id="KW-0378">Hydrolase</keyword>
<dbReference type="SMART" id="SM00824">
    <property type="entry name" value="PKS_TE"/>
    <property type="match status" value="1"/>
</dbReference>
<dbReference type="InterPro" id="IPR001031">
    <property type="entry name" value="Thioesterase"/>
</dbReference>
<dbReference type="Pfam" id="PF00975">
    <property type="entry name" value="Thioesterase"/>
    <property type="match status" value="1"/>
</dbReference>
<dbReference type="Proteomes" id="UP000250434">
    <property type="component" value="Chromosome"/>
</dbReference>
<dbReference type="RefSeq" id="WP_113690757.1">
    <property type="nucleotide sequence ID" value="NZ_CP015163.1"/>
</dbReference>
<accession>A0A344L0C5</accession>
<dbReference type="InterPro" id="IPR012223">
    <property type="entry name" value="TEII"/>
</dbReference>
<dbReference type="OrthoDB" id="4169718at2"/>